<dbReference type="EMBL" id="ATHO01000129">
    <property type="protein sequence ID" value="EQB04341.1"/>
    <property type="molecule type" value="Genomic_DNA"/>
</dbReference>
<proteinExistence type="predicted"/>
<accession>T0GKP0</accession>
<evidence type="ECO:0000313" key="3">
    <source>
        <dbReference type="Proteomes" id="UP000015525"/>
    </source>
</evidence>
<sequence>MTSVQRLPEMLMISSRKLGILTMRAYRLLTGVDDAAFCHRITEALNQGWSLHGSPVLTYDSVRQAVICGQAITKDVPDANYESSMDLSQQ</sequence>
<dbReference type="Proteomes" id="UP000015525">
    <property type="component" value="Unassembled WGS sequence"/>
</dbReference>
<name>T0GKP0_9SPHN</name>
<feature type="domain" description="DUF1737" evidence="1">
    <location>
        <begin position="23"/>
        <end position="75"/>
    </location>
</feature>
<gene>
    <name evidence="2" type="ORF">L288_14055</name>
</gene>
<protein>
    <recommendedName>
        <fullName evidence="1">DUF1737 domain-containing protein</fullName>
    </recommendedName>
</protein>
<dbReference type="InterPro" id="IPR013619">
    <property type="entry name" value="DUF1737"/>
</dbReference>
<organism evidence="2 3">
    <name type="scientific">Sphingobium quisquiliarum P25</name>
    <dbReference type="NCBI Taxonomy" id="1329909"/>
    <lineage>
        <taxon>Bacteria</taxon>
        <taxon>Pseudomonadati</taxon>
        <taxon>Pseudomonadota</taxon>
        <taxon>Alphaproteobacteria</taxon>
        <taxon>Sphingomonadales</taxon>
        <taxon>Sphingomonadaceae</taxon>
        <taxon>Sphingobium</taxon>
    </lineage>
</organism>
<evidence type="ECO:0000259" key="1">
    <source>
        <dbReference type="Pfam" id="PF08410"/>
    </source>
</evidence>
<comment type="caution">
    <text evidence="2">The sequence shown here is derived from an EMBL/GenBank/DDBJ whole genome shotgun (WGS) entry which is preliminary data.</text>
</comment>
<keyword evidence="3" id="KW-1185">Reference proteome</keyword>
<evidence type="ECO:0000313" key="2">
    <source>
        <dbReference type="EMBL" id="EQB04341.1"/>
    </source>
</evidence>
<dbReference type="Pfam" id="PF08410">
    <property type="entry name" value="DUF1737"/>
    <property type="match status" value="1"/>
</dbReference>
<dbReference type="AlphaFoldDB" id="T0GKP0"/>
<dbReference type="PATRIC" id="fig|1329909.3.peg.2698"/>
<reference evidence="2 3" key="1">
    <citation type="journal article" date="2013" name="Genome Announc.">
        <title>Draft Genome Sequence of Sphingobium quisquiliarum Strain P25T, a Novel Hexachlorocyclohexane (HCH)-Degrading Bacterium Isolated from an HCH Dumpsite.</title>
        <authorList>
            <person name="Kumar Singh A."/>
            <person name="Sangwan N."/>
            <person name="Sharma A."/>
            <person name="Gupta V."/>
            <person name="Khurana J.P."/>
            <person name="Lal R."/>
        </authorList>
    </citation>
    <scope>NUCLEOTIDE SEQUENCE [LARGE SCALE GENOMIC DNA]</scope>
    <source>
        <strain evidence="2 3">P25</strain>
    </source>
</reference>